<protein>
    <recommendedName>
        <fullName evidence="4">Zinc finger BED domain-containing protein 4</fullName>
    </recommendedName>
</protein>
<keyword evidence="3" id="KW-1185">Reference proteome</keyword>
<evidence type="ECO:0000256" key="1">
    <source>
        <dbReference type="SAM" id="MobiDB-lite"/>
    </source>
</evidence>
<dbReference type="EMBL" id="BGZK01000841">
    <property type="protein sequence ID" value="GBP62398.1"/>
    <property type="molecule type" value="Genomic_DNA"/>
</dbReference>
<comment type="caution">
    <text evidence="2">The sequence shown here is derived from an EMBL/GenBank/DDBJ whole genome shotgun (WGS) entry which is preliminary data.</text>
</comment>
<proteinExistence type="predicted"/>
<accession>A0A4C1XG49</accession>
<dbReference type="Proteomes" id="UP000299102">
    <property type="component" value="Unassembled WGS sequence"/>
</dbReference>
<gene>
    <name evidence="2" type="ORF">EVAR_3100_1</name>
</gene>
<feature type="region of interest" description="Disordered" evidence="1">
    <location>
        <begin position="55"/>
        <end position="121"/>
    </location>
</feature>
<organism evidence="2 3">
    <name type="scientific">Eumeta variegata</name>
    <name type="common">Bagworm moth</name>
    <name type="synonym">Eumeta japonica</name>
    <dbReference type="NCBI Taxonomy" id="151549"/>
    <lineage>
        <taxon>Eukaryota</taxon>
        <taxon>Metazoa</taxon>
        <taxon>Ecdysozoa</taxon>
        <taxon>Arthropoda</taxon>
        <taxon>Hexapoda</taxon>
        <taxon>Insecta</taxon>
        <taxon>Pterygota</taxon>
        <taxon>Neoptera</taxon>
        <taxon>Endopterygota</taxon>
        <taxon>Lepidoptera</taxon>
        <taxon>Glossata</taxon>
        <taxon>Ditrysia</taxon>
        <taxon>Tineoidea</taxon>
        <taxon>Psychidae</taxon>
        <taxon>Oiketicinae</taxon>
        <taxon>Eumeta</taxon>
    </lineage>
</organism>
<dbReference type="OrthoDB" id="7699631at2759"/>
<reference evidence="2 3" key="1">
    <citation type="journal article" date="2019" name="Commun. Biol.">
        <title>The bagworm genome reveals a unique fibroin gene that provides high tensile strength.</title>
        <authorList>
            <person name="Kono N."/>
            <person name="Nakamura H."/>
            <person name="Ohtoshi R."/>
            <person name="Tomita M."/>
            <person name="Numata K."/>
            <person name="Arakawa K."/>
        </authorList>
    </citation>
    <scope>NUCLEOTIDE SEQUENCE [LARGE SCALE GENOMIC DNA]</scope>
</reference>
<name>A0A4C1XG49_EUMVA</name>
<sequence>MNELCIKLAGKIKELIEEYDYMSFTTDIWTDPSSVTEEKIKHEIIKMVNDPVVTDSPISPAGKIKRMRMGDSLDPEPETSSTGRKTCLKSVLAMNLGSSGEDEGEGEPDNSSPDLLFSAKN</sequence>
<dbReference type="AlphaFoldDB" id="A0A4C1XG49"/>
<evidence type="ECO:0000313" key="3">
    <source>
        <dbReference type="Proteomes" id="UP000299102"/>
    </source>
</evidence>
<evidence type="ECO:0008006" key="4">
    <source>
        <dbReference type="Google" id="ProtNLM"/>
    </source>
</evidence>
<evidence type="ECO:0000313" key="2">
    <source>
        <dbReference type="EMBL" id="GBP62398.1"/>
    </source>
</evidence>